<feature type="compositionally biased region" description="Acidic residues" evidence="1">
    <location>
        <begin position="549"/>
        <end position="558"/>
    </location>
</feature>
<dbReference type="AlphaFoldDB" id="A0A8H6CHN4"/>
<feature type="compositionally biased region" description="Polar residues" evidence="1">
    <location>
        <begin position="40"/>
        <end position="68"/>
    </location>
</feature>
<organism evidence="2 3">
    <name type="scientific">Letharia lupina</name>
    <dbReference type="NCBI Taxonomy" id="560253"/>
    <lineage>
        <taxon>Eukaryota</taxon>
        <taxon>Fungi</taxon>
        <taxon>Dikarya</taxon>
        <taxon>Ascomycota</taxon>
        <taxon>Pezizomycotina</taxon>
        <taxon>Lecanoromycetes</taxon>
        <taxon>OSLEUM clade</taxon>
        <taxon>Lecanoromycetidae</taxon>
        <taxon>Lecanorales</taxon>
        <taxon>Lecanorineae</taxon>
        <taxon>Parmeliaceae</taxon>
        <taxon>Letharia</taxon>
    </lineage>
</organism>
<feature type="region of interest" description="Disordered" evidence="1">
    <location>
        <begin position="328"/>
        <end position="558"/>
    </location>
</feature>
<dbReference type="RefSeq" id="XP_037152864.1">
    <property type="nucleotide sequence ID" value="XM_037291429.1"/>
</dbReference>
<feature type="compositionally biased region" description="Basic residues" evidence="1">
    <location>
        <begin position="72"/>
        <end position="81"/>
    </location>
</feature>
<evidence type="ECO:0000313" key="2">
    <source>
        <dbReference type="EMBL" id="KAF6223647.1"/>
    </source>
</evidence>
<gene>
    <name evidence="2" type="ORF">HO133_000490</name>
</gene>
<evidence type="ECO:0000313" key="3">
    <source>
        <dbReference type="Proteomes" id="UP000593566"/>
    </source>
</evidence>
<feature type="compositionally biased region" description="Polar residues" evidence="1">
    <location>
        <begin position="412"/>
        <end position="421"/>
    </location>
</feature>
<sequence length="608" mass="68895">MTPKEQSLYGQMPVEYAAGEEEETYLQMMNDLAEEECSLGPQQSQHSHTKGISGNQNQKKGVTKAQGSNKEKKPKHKVKRQTRFENGRLEFLQDPDALVQQWEPAVRMDDCRRELIDQQNRLAAQLGMSYRDPDPVGTGKDDETAFKIEHADWDSDRAHLPGICWRYNEDEDNNPRPSDNPGYMRFKGMIVLDSNDSPVKDWPQLPVTLSSKIRGYRLEIMSRENPHLEYKDFIARMPSVIEKTKKDKDTGETEVVVEAPDPNVVCNMRMLRFRRDKGLLSWTEKGNTKVIGEGLEKLFGDRLHNNSMQSFGRDLTPQEQMEIRKGKNAQFPKQNAAGGSPTQVATKKRKTRGDTKTPKGQSKALIPEAPRQKRPREDDEDLDSSDDQNLGQATAASYRKRRRNARGEVSKPTINLDTDQALSAAGIAPKNIEVGSNQRQRASNHLSDGSYGDESDEHLLEDQDQDGGQYESRTKRRPIRPLPARHASGGAKTVPHFDSAQTQEQDYDPRGDIGSQEDATDENADDDMTDVDDLADDLNSGEANGSVEDLVEEDVEEDVTPVIRQETDLERHRRLTRELLGEEDDFFFRPESNRLWSAPLFIPSHHTE</sequence>
<feature type="compositionally biased region" description="Acidic residues" evidence="1">
    <location>
        <begin position="518"/>
        <end position="536"/>
    </location>
</feature>
<evidence type="ECO:0000256" key="1">
    <source>
        <dbReference type="SAM" id="MobiDB-lite"/>
    </source>
</evidence>
<accession>A0A8H6CHN4</accession>
<reference evidence="2 3" key="1">
    <citation type="journal article" date="2020" name="Genomics">
        <title>Complete, high-quality genomes from long-read metagenomic sequencing of two wolf lichen thalli reveals enigmatic genome architecture.</title>
        <authorList>
            <person name="McKenzie S.K."/>
            <person name="Walston R.F."/>
            <person name="Allen J.L."/>
        </authorList>
    </citation>
    <scope>NUCLEOTIDE SEQUENCE [LARGE SCALE GENOMIC DNA]</scope>
    <source>
        <strain evidence="2">WasteWater1</strain>
    </source>
</reference>
<dbReference type="Proteomes" id="UP000593566">
    <property type="component" value="Unassembled WGS sequence"/>
</dbReference>
<dbReference type="GeneID" id="59328909"/>
<protein>
    <submittedName>
        <fullName evidence="2">Uncharacterized protein</fullName>
    </submittedName>
</protein>
<feature type="region of interest" description="Disordered" evidence="1">
    <location>
        <begin position="29"/>
        <end position="87"/>
    </location>
</feature>
<keyword evidence="3" id="KW-1185">Reference proteome</keyword>
<comment type="caution">
    <text evidence="2">The sequence shown here is derived from an EMBL/GenBank/DDBJ whole genome shotgun (WGS) entry which is preliminary data.</text>
</comment>
<feature type="compositionally biased region" description="Polar residues" evidence="1">
    <location>
        <begin position="434"/>
        <end position="447"/>
    </location>
</feature>
<dbReference type="EMBL" id="JACCJB010000010">
    <property type="protein sequence ID" value="KAF6223647.1"/>
    <property type="molecule type" value="Genomic_DNA"/>
</dbReference>
<name>A0A8H6CHN4_9LECA</name>
<proteinExistence type="predicted"/>